<dbReference type="PANTHER" id="PTHR43252:SF7">
    <property type="entry name" value="TRANSCRIPTIONAL REGULATOR YQJI"/>
    <property type="match status" value="1"/>
</dbReference>
<dbReference type="RefSeq" id="WP_406582169.1">
    <property type="nucleotide sequence ID" value="NZ_JBJHQH010000016.1"/>
</dbReference>
<protein>
    <submittedName>
        <fullName evidence="2">PadR family transcriptional regulator</fullName>
    </submittedName>
</protein>
<organism evidence="2 3">
    <name type="scientific">Bacillus salipaludis</name>
    <dbReference type="NCBI Taxonomy" id="2547811"/>
    <lineage>
        <taxon>Bacteria</taxon>
        <taxon>Bacillati</taxon>
        <taxon>Bacillota</taxon>
        <taxon>Bacilli</taxon>
        <taxon>Bacillales</taxon>
        <taxon>Bacillaceae</taxon>
        <taxon>Bacillus</taxon>
    </lineage>
</organism>
<dbReference type="InterPro" id="IPR036390">
    <property type="entry name" value="WH_DNA-bd_sf"/>
</dbReference>
<evidence type="ECO:0000313" key="3">
    <source>
        <dbReference type="Proteomes" id="UP001623041"/>
    </source>
</evidence>
<sequence>MEDRLKNLKKSMDRTVFTQLNFTDQHRKDIRDKIKQQDENEEDVLLAVMQLLVQEKNGFELVKLLRGRGVRKFEDNEGFLYILLHRLEQNQWIHSTWKESKEKNYRLTDKGKKILQKASKKQTKYRFALNELHEG</sequence>
<feature type="domain" description="Transcription regulator PadR N-terminal" evidence="1">
    <location>
        <begin position="50"/>
        <end position="116"/>
    </location>
</feature>
<dbReference type="InterPro" id="IPR005149">
    <property type="entry name" value="Tscrpt_reg_PadR_N"/>
</dbReference>
<dbReference type="NCBIfam" id="NF006931">
    <property type="entry name" value="PRK09416.1"/>
    <property type="match status" value="1"/>
</dbReference>
<dbReference type="InterPro" id="IPR036388">
    <property type="entry name" value="WH-like_DNA-bd_sf"/>
</dbReference>
<gene>
    <name evidence="2" type="ORF">ACJEBI_19580</name>
</gene>
<dbReference type="SUPFAM" id="SSF46785">
    <property type="entry name" value="Winged helix' DNA-binding domain"/>
    <property type="match status" value="1"/>
</dbReference>
<keyword evidence="3" id="KW-1185">Reference proteome</keyword>
<dbReference type="Gene3D" id="1.10.10.10">
    <property type="entry name" value="Winged helix-like DNA-binding domain superfamily/Winged helix DNA-binding domain"/>
    <property type="match status" value="1"/>
</dbReference>
<proteinExistence type="predicted"/>
<reference evidence="2 3" key="1">
    <citation type="submission" date="2024-11" db="EMBL/GenBank/DDBJ databases">
        <authorList>
            <person name="Lucas J.A."/>
        </authorList>
    </citation>
    <scope>NUCLEOTIDE SEQUENCE [LARGE SCALE GENOMIC DNA]</scope>
    <source>
        <strain evidence="2 3">Z 5.4</strain>
    </source>
</reference>
<dbReference type="PANTHER" id="PTHR43252">
    <property type="entry name" value="TRANSCRIPTIONAL REGULATOR YQJI"/>
    <property type="match status" value="1"/>
</dbReference>
<comment type="caution">
    <text evidence="2">The sequence shown here is derived from an EMBL/GenBank/DDBJ whole genome shotgun (WGS) entry which is preliminary data.</text>
</comment>
<dbReference type="EMBL" id="JBJHQH010000016">
    <property type="protein sequence ID" value="MFK9093669.1"/>
    <property type="molecule type" value="Genomic_DNA"/>
</dbReference>
<dbReference type="Proteomes" id="UP001623041">
    <property type="component" value="Unassembled WGS sequence"/>
</dbReference>
<evidence type="ECO:0000313" key="2">
    <source>
        <dbReference type="EMBL" id="MFK9093669.1"/>
    </source>
</evidence>
<evidence type="ECO:0000259" key="1">
    <source>
        <dbReference type="Pfam" id="PF03551"/>
    </source>
</evidence>
<accession>A0ABW8RLS7</accession>
<dbReference type="Pfam" id="PF03551">
    <property type="entry name" value="PadR"/>
    <property type="match status" value="1"/>
</dbReference>
<name>A0ABW8RLS7_9BACI</name>